<dbReference type="HOGENOM" id="CLU_1697048_0_0_1"/>
<evidence type="ECO:0000313" key="3">
    <source>
        <dbReference type="Proteomes" id="UP000008068"/>
    </source>
</evidence>
<dbReference type="AlphaFoldDB" id="G0M9P5"/>
<protein>
    <submittedName>
        <fullName evidence="2">Uncharacterized protein</fullName>
    </submittedName>
</protein>
<name>G0M9P5_CAEBE</name>
<keyword evidence="3" id="KW-1185">Reference proteome</keyword>
<dbReference type="InParanoid" id="G0M9P5"/>
<feature type="compositionally biased region" description="Polar residues" evidence="1">
    <location>
        <begin position="48"/>
        <end position="62"/>
    </location>
</feature>
<evidence type="ECO:0000256" key="1">
    <source>
        <dbReference type="SAM" id="MobiDB-lite"/>
    </source>
</evidence>
<organism evidence="3">
    <name type="scientific">Caenorhabditis brenneri</name>
    <name type="common">Nematode worm</name>
    <dbReference type="NCBI Taxonomy" id="135651"/>
    <lineage>
        <taxon>Eukaryota</taxon>
        <taxon>Metazoa</taxon>
        <taxon>Ecdysozoa</taxon>
        <taxon>Nematoda</taxon>
        <taxon>Chromadorea</taxon>
        <taxon>Rhabditida</taxon>
        <taxon>Rhabditina</taxon>
        <taxon>Rhabditomorpha</taxon>
        <taxon>Rhabditoidea</taxon>
        <taxon>Rhabditidae</taxon>
        <taxon>Peloderinae</taxon>
        <taxon>Caenorhabditis</taxon>
    </lineage>
</organism>
<reference evidence="3" key="1">
    <citation type="submission" date="2011-07" db="EMBL/GenBank/DDBJ databases">
        <authorList>
            <consortium name="Caenorhabditis brenneri Sequencing and Analysis Consortium"/>
            <person name="Wilson R.K."/>
        </authorList>
    </citation>
    <scope>NUCLEOTIDE SEQUENCE [LARGE SCALE GENOMIC DNA]</scope>
    <source>
        <strain evidence="3">PB2801</strain>
    </source>
</reference>
<proteinExistence type="predicted"/>
<feature type="region of interest" description="Disordered" evidence="1">
    <location>
        <begin position="42"/>
        <end position="68"/>
    </location>
</feature>
<evidence type="ECO:0000313" key="2">
    <source>
        <dbReference type="EMBL" id="EGT30976.1"/>
    </source>
</evidence>
<dbReference type="EMBL" id="GL379787">
    <property type="protein sequence ID" value="EGT30976.1"/>
    <property type="molecule type" value="Genomic_DNA"/>
</dbReference>
<accession>G0M9P5</accession>
<dbReference type="Proteomes" id="UP000008068">
    <property type="component" value="Unassembled WGS sequence"/>
</dbReference>
<sequence length="155" mass="17472">MKLFVIYGMFNVSSRSDLVIRMAVARDGPCLICGARDTLIQDSHPRPTASTSQTSICSGSLENSDKESTTRNRNLTWANRFLLELIESHFISDDLTHSKQTTGYSDGLLHNYTSQRTLLIVLPSQSIHELQLPPHRPRSVPVLWKLLAKRAQLKI</sequence>
<gene>
    <name evidence="2" type="ORF">CAEBREN_19223</name>
</gene>